<evidence type="ECO:0000313" key="4">
    <source>
        <dbReference type="Proteomes" id="UP000664369"/>
    </source>
</evidence>
<dbReference type="Proteomes" id="UP000664369">
    <property type="component" value="Unassembled WGS sequence"/>
</dbReference>
<dbReference type="Pfam" id="PF18962">
    <property type="entry name" value="Por_Secre_tail"/>
    <property type="match status" value="1"/>
</dbReference>
<dbReference type="InterPro" id="IPR026444">
    <property type="entry name" value="Secre_tail"/>
</dbReference>
<proteinExistence type="predicted"/>
<feature type="domain" description="PKD-like" evidence="2">
    <location>
        <begin position="566"/>
        <end position="645"/>
    </location>
</feature>
<accession>A0ABS3QCZ0</accession>
<name>A0ABS3QCZ0_9BACT</name>
<dbReference type="NCBIfam" id="TIGR04183">
    <property type="entry name" value="Por_Secre_tail"/>
    <property type="match status" value="1"/>
</dbReference>
<dbReference type="InterPro" id="IPR045829">
    <property type="entry name" value="PKD_6"/>
</dbReference>
<feature type="domain" description="PKD-like" evidence="2">
    <location>
        <begin position="662"/>
        <end position="741"/>
    </location>
</feature>
<dbReference type="Pfam" id="PF05345">
    <property type="entry name" value="He_PIG"/>
    <property type="match status" value="1"/>
</dbReference>
<evidence type="ECO:0000259" key="1">
    <source>
        <dbReference type="Pfam" id="PF18962"/>
    </source>
</evidence>
<organism evidence="3 4">
    <name type="scientific">Hymenobacter negativus</name>
    <dbReference type="NCBI Taxonomy" id="2795026"/>
    <lineage>
        <taxon>Bacteria</taxon>
        <taxon>Pseudomonadati</taxon>
        <taxon>Bacteroidota</taxon>
        <taxon>Cytophagia</taxon>
        <taxon>Cytophagales</taxon>
        <taxon>Hymenobacteraceae</taxon>
        <taxon>Hymenobacter</taxon>
    </lineage>
</organism>
<gene>
    <name evidence="3" type="ORF">J4E00_06495</name>
</gene>
<dbReference type="EMBL" id="JAGETZ010000002">
    <property type="protein sequence ID" value="MBO2008694.1"/>
    <property type="molecule type" value="Genomic_DNA"/>
</dbReference>
<keyword evidence="4" id="KW-1185">Reference proteome</keyword>
<evidence type="ECO:0000313" key="3">
    <source>
        <dbReference type="EMBL" id="MBO2008694.1"/>
    </source>
</evidence>
<sequence>MRAQADCNTPRIIRSAQNGSFNSGTTWVGGIVPTSCDYVVVDHTVTLDVSFTVGQNGNGSLTVNNGGTLAGGQSLSISGNAAYSVTNNGTLNITTLNFNGAGATFTNNATATLSGNQTWNSGSYLENRGYLTVNGSITQVNGTFRNDAIYGTLTVSGNITLNGAAQWDNIGRIVSTSTTPDYAFYLQGSGASFYNRPTGRVKMLNGGFYQAAGTTINNENYIGVLNLETHDGALMMNTDSVMISGNFINGDIFSNYAGGSIRVGANFTQINKTGSILSNDGFVQIVGNFSNDKAVGGNGGGYTIGGTSVNTSNGQVTGTADICDLSVSGTNANGYANIFDTNNVTNQGSNYGISTTTTHCQYVAPTASLKAANITGNAEVCTNSTGNTYYVPAVSGATSYVWTVPSGYTITATSPAGTISGGGTTATINSAATTGNVSITVTAGSVSGVITVKTIGATAAAYNYTSKLVKISGGTPGTPGAITGPGSAVCAASGGFVFSIAPVSGASTYIWAVPSGWTINYGQGTTSISATASATAGTVTVMASDGCGTSSAASYVVSPPAALLAPSISGPATPCNNSNQTYTASTVAGASGYLWTVPSGWTIQTQPVAGYYPASINVTVGSTSGNVTAAGGSNCGSGPSTSYAVTAVQTLNTPSFAASSGTTNSTTPCANNGGYTYTITAQTGATYNWTLPGGWVVTAPTGVSGTTFSTTTNSITVTPGSNSGNISATLSGACNGTPTQSTQLGVAPLAQPVAPAVTPASSTFCSGVAKTFTATFASGTNTVNWTVPTGWTFTAPTTTATTSTIVATPGTNAVAGSVTATLTNASGCTSPVGMATITSGSTAPGTISGPSIVSASTAGQPYSISAVGGAISYNWTVPTGWVITSPAGATNSGTILSANTTSIVVTSGTTGGSISVSASNGTCTSAATTLAVVINQAAVYAATNYSSAKKNTCYTSGTVLYTVSDGNGAITAASVSVGTLPAGLSLASNGTLSVSTPASLPTGTASFSVLTTDAAGGQTTTPFSLTFNADRAATQANGTYKSLENYVDGDVLTTYSDLDGGITSIALASGTIPPGTALQTSGNNGVLIVTDHTRLSPGTYSFTVTTSNATCSIGTSSLTTTARLGNNKALPVELTYFTGQVVGSSIQLVWGTAQEVNNLRYEVQRSADGLAFVTIGEVAGAGNSTTAHTYRFTDTTPLNGKTPAYYRLRQVDFDGAAHYSLALALGTTKTTRLAVELAPNPVRDALRVQIAGTIGTQELTVYSVSGKLMLHQQADAMATLPVQQLPAGMYLLQVRSTDGQTLTRRFVKE</sequence>
<feature type="domain" description="PKD-like" evidence="2">
    <location>
        <begin position="370"/>
        <end position="451"/>
    </location>
</feature>
<dbReference type="Pfam" id="PF19408">
    <property type="entry name" value="PKD_6"/>
    <property type="match status" value="5"/>
</dbReference>
<comment type="caution">
    <text evidence="3">The sequence shown here is derived from an EMBL/GenBank/DDBJ whole genome shotgun (WGS) entry which is preliminary data.</text>
</comment>
<feature type="domain" description="PKD-like" evidence="2">
    <location>
        <begin position="476"/>
        <end position="556"/>
    </location>
</feature>
<feature type="domain" description="Secretion system C-terminal sorting" evidence="1">
    <location>
        <begin position="1239"/>
        <end position="1305"/>
    </location>
</feature>
<feature type="domain" description="PKD-like" evidence="2">
    <location>
        <begin position="843"/>
        <end position="932"/>
    </location>
</feature>
<reference evidence="3 4" key="1">
    <citation type="submission" date="2021-03" db="EMBL/GenBank/DDBJ databases">
        <authorList>
            <person name="Kim M.K."/>
        </authorList>
    </citation>
    <scope>NUCLEOTIDE SEQUENCE [LARGE SCALE GENOMIC DNA]</scope>
    <source>
        <strain evidence="3 4">BT442</strain>
    </source>
</reference>
<protein>
    <submittedName>
        <fullName evidence="3">T9SS type A sorting domain-containing protein</fullName>
    </submittedName>
</protein>
<evidence type="ECO:0000259" key="2">
    <source>
        <dbReference type="Pfam" id="PF19408"/>
    </source>
</evidence>